<evidence type="ECO:0000313" key="2">
    <source>
        <dbReference type="Proteomes" id="UP001055879"/>
    </source>
</evidence>
<keyword evidence="2" id="KW-1185">Reference proteome</keyword>
<protein>
    <submittedName>
        <fullName evidence="1">Uncharacterized protein</fullName>
    </submittedName>
</protein>
<dbReference type="EMBL" id="CM042049">
    <property type="protein sequence ID" value="KAI3747164.1"/>
    <property type="molecule type" value="Genomic_DNA"/>
</dbReference>
<reference evidence="1 2" key="2">
    <citation type="journal article" date="2022" name="Mol. Ecol. Resour.">
        <title>The genomes of chicory, endive, great burdock and yacon provide insights into Asteraceae paleo-polyploidization history and plant inulin production.</title>
        <authorList>
            <person name="Fan W."/>
            <person name="Wang S."/>
            <person name="Wang H."/>
            <person name="Wang A."/>
            <person name="Jiang F."/>
            <person name="Liu H."/>
            <person name="Zhao H."/>
            <person name="Xu D."/>
            <person name="Zhang Y."/>
        </authorList>
    </citation>
    <scope>NUCLEOTIDE SEQUENCE [LARGE SCALE GENOMIC DNA]</scope>
    <source>
        <strain evidence="2">cv. Niubang</strain>
    </source>
</reference>
<accession>A0ACB9DKI1</accession>
<gene>
    <name evidence="1" type="ORF">L6452_09612</name>
</gene>
<name>A0ACB9DKI1_ARCLA</name>
<evidence type="ECO:0000313" key="1">
    <source>
        <dbReference type="EMBL" id="KAI3747164.1"/>
    </source>
</evidence>
<proteinExistence type="predicted"/>
<sequence>MKTSKSTRFLSLLLLLLLFSACSTIITVIGGAHAIRIPEHMCQKKISGKKCELWRCHHRCAKEEPFGVGKCNDNMCICSYYCKLPPI</sequence>
<comment type="caution">
    <text evidence="1">The sequence shown here is derived from an EMBL/GenBank/DDBJ whole genome shotgun (WGS) entry which is preliminary data.</text>
</comment>
<organism evidence="1 2">
    <name type="scientific">Arctium lappa</name>
    <name type="common">Greater burdock</name>
    <name type="synonym">Lappa major</name>
    <dbReference type="NCBI Taxonomy" id="4217"/>
    <lineage>
        <taxon>Eukaryota</taxon>
        <taxon>Viridiplantae</taxon>
        <taxon>Streptophyta</taxon>
        <taxon>Embryophyta</taxon>
        <taxon>Tracheophyta</taxon>
        <taxon>Spermatophyta</taxon>
        <taxon>Magnoliopsida</taxon>
        <taxon>eudicotyledons</taxon>
        <taxon>Gunneridae</taxon>
        <taxon>Pentapetalae</taxon>
        <taxon>asterids</taxon>
        <taxon>campanulids</taxon>
        <taxon>Asterales</taxon>
        <taxon>Asteraceae</taxon>
        <taxon>Carduoideae</taxon>
        <taxon>Cardueae</taxon>
        <taxon>Arctiinae</taxon>
        <taxon>Arctium</taxon>
    </lineage>
</organism>
<reference evidence="2" key="1">
    <citation type="journal article" date="2022" name="Mol. Ecol. Resour.">
        <title>The genomes of chicory, endive, great burdock and yacon provide insights into Asteraceae palaeo-polyploidization history and plant inulin production.</title>
        <authorList>
            <person name="Fan W."/>
            <person name="Wang S."/>
            <person name="Wang H."/>
            <person name="Wang A."/>
            <person name="Jiang F."/>
            <person name="Liu H."/>
            <person name="Zhao H."/>
            <person name="Xu D."/>
            <person name="Zhang Y."/>
        </authorList>
    </citation>
    <scope>NUCLEOTIDE SEQUENCE [LARGE SCALE GENOMIC DNA]</scope>
    <source>
        <strain evidence="2">cv. Niubang</strain>
    </source>
</reference>
<dbReference type="Proteomes" id="UP001055879">
    <property type="component" value="Linkage Group LG03"/>
</dbReference>